<dbReference type="InterPro" id="IPR011992">
    <property type="entry name" value="EF-hand-dom_pair"/>
</dbReference>
<evidence type="ECO:0000256" key="5">
    <source>
        <dbReference type="ARBA" id="ARBA00022707"/>
    </source>
</evidence>
<feature type="compositionally biased region" description="Basic and acidic residues" evidence="11">
    <location>
        <begin position="207"/>
        <end position="224"/>
    </location>
</feature>
<organism evidence="13 14">
    <name type="scientific">Scophthalmus maximus</name>
    <name type="common">Turbot</name>
    <name type="synonym">Psetta maxima</name>
    <dbReference type="NCBI Taxonomy" id="52904"/>
    <lineage>
        <taxon>Eukaryota</taxon>
        <taxon>Metazoa</taxon>
        <taxon>Chordata</taxon>
        <taxon>Craniata</taxon>
        <taxon>Vertebrata</taxon>
        <taxon>Euteleostomi</taxon>
        <taxon>Actinopterygii</taxon>
        <taxon>Neopterygii</taxon>
        <taxon>Teleostei</taxon>
        <taxon>Neoteleostei</taxon>
        <taxon>Acanthomorphata</taxon>
        <taxon>Carangaria</taxon>
        <taxon>Pleuronectiformes</taxon>
        <taxon>Pleuronectoidei</taxon>
        <taxon>Scophthalmidae</taxon>
        <taxon>Scophthalmus</taxon>
    </lineage>
</organism>
<feature type="compositionally biased region" description="Basic residues" evidence="11">
    <location>
        <begin position="337"/>
        <end position="346"/>
    </location>
</feature>
<sequence>MGKLHSKHAAICKPRESPEGDSFVVNACLARKGIDDWLVKQKYYCTSSRLERPGCHHHHHQASCGFTARDSMDEACAEGISDEHYRLEVALPPEKTDSCCVEEKMQERDGQSPAGPQKQLQFEELECAVSVEEDNRQEWTFTLYDFDNNGKVTREDITSLLHTIYEVVDASVNHSPSSSKTLRVKLSVAPDSSQRWRSCTQGVADLSHPREKNDKCIEDPKSADKKTRALLRRHHSDHHTQPGCQRHCVDENLERRNHYLDLAGIENYTSRFGAAPVPEPTKAEPQTRSSNQTRSRSHEPENGHAHSHHRRLQTVVDAVAAESLHPPRPRGQDSGKHALRSPKTHSRAPPAQVSGRVMRSRGVPPPPTLPSQTPPHQSTAPYRKHKQRSKESQGYRALGPLVSRPVVEKEQLSAGPFFVVRRGDGPFSCLIPLVLDNTGPPARSLHLTHNSPLLLSCQRGTDCLLILSHDALCCAAMNEQMLIALTCKKNPNCVLTVTSGPSESAKTVYWFSY</sequence>
<dbReference type="InterPro" id="IPR002048">
    <property type="entry name" value="EF_hand_dom"/>
</dbReference>
<dbReference type="EMBL" id="CP026247">
    <property type="protein sequence ID" value="AWP01915.1"/>
    <property type="molecule type" value="Genomic_DNA"/>
</dbReference>
<name>A0A2U9BD63_SCOMX</name>
<dbReference type="PROSITE" id="PS00018">
    <property type="entry name" value="EF_HAND_1"/>
    <property type="match status" value="1"/>
</dbReference>
<evidence type="ECO:0000256" key="1">
    <source>
        <dbReference type="ARBA" id="ARBA00007081"/>
    </source>
</evidence>
<keyword evidence="3" id="KW-0963">Cytoplasm</keyword>
<evidence type="ECO:0000256" key="8">
    <source>
        <dbReference type="ARBA" id="ARBA00023136"/>
    </source>
</evidence>
<evidence type="ECO:0000256" key="4">
    <source>
        <dbReference type="ARBA" id="ARBA00022687"/>
    </source>
</evidence>
<evidence type="ECO:0000256" key="11">
    <source>
        <dbReference type="SAM" id="MobiDB-lite"/>
    </source>
</evidence>
<keyword evidence="7 10" id="KW-0106">Calcium</keyword>
<keyword evidence="2 10" id="KW-1003">Cell membrane</keyword>
<dbReference type="InterPro" id="IPR040140">
    <property type="entry name" value="Nkd-like"/>
</dbReference>
<proteinExistence type="inferred from homology"/>
<dbReference type="FunFam" id="1.10.238.10:FF:000166">
    <property type="entry name" value="Naked cuticle homolog 1 (Drosophila)"/>
    <property type="match status" value="1"/>
</dbReference>
<comment type="subcellular location">
    <subcellularLocation>
        <location evidence="10">Cell membrane</location>
    </subcellularLocation>
    <subcellularLocation>
        <location evidence="10">Cytoplasm</location>
    </subcellularLocation>
</comment>
<evidence type="ECO:0000256" key="2">
    <source>
        <dbReference type="ARBA" id="ARBA00022475"/>
    </source>
</evidence>
<evidence type="ECO:0000256" key="10">
    <source>
        <dbReference type="RuleBase" id="RU367060"/>
    </source>
</evidence>
<dbReference type="Gene3D" id="1.10.238.10">
    <property type="entry name" value="EF-hand"/>
    <property type="match status" value="1"/>
</dbReference>
<evidence type="ECO:0000313" key="14">
    <source>
        <dbReference type="Proteomes" id="UP000246464"/>
    </source>
</evidence>
<dbReference type="PANTHER" id="PTHR22611:SF2">
    <property type="entry name" value="PROTEIN NAKED CUTICLE HOMOLOG 1"/>
    <property type="match status" value="1"/>
</dbReference>
<feature type="region of interest" description="Disordered" evidence="11">
    <location>
        <begin position="205"/>
        <end position="224"/>
    </location>
</feature>
<feature type="domain" description="EF-hand" evidence="12">
    <location>
        <begin position="132"/>
        <end position="167"/>
    </location>
</feature>
<feature type="region of interest" description="Disordered" evidence="11">
    <location>
        <begin position="272"/>
        <end position="310"/>
    </location>
</feature>
<comment type="similarity">
    <text evidence="1 10">Belongs to the NKD family.</text>
</comment>
<gene>
    <name evidence="13" type="ORF">SMAX5B_013177</name>
</gene>
<dbReference type="InterPro" id="IPR018247">
    <property type="entry name" value="EF_Hand_1_Ca_BS"/>
</dbReference>
<keyword evidence="8" id="KW-0472">Membrane</keyword>
<evidence type="ECO:0000256" key="7">
    <source>
        <dbReference type="ARBA" id="ARBA00022837"/>
    </source>
</evidence>
<dbReference type="Proteomes" id="UP000246464">
    <property type="component" value="Chromosome 5"/>
</dbReference>
<dbReference type="STRING" id="52904.ENSSMAP00000015286"/>
<accession>A0A2U9BD63</accession>
<dbReference type="GO" id="GO:0016055">
    <property type="term" value="P:Wnt signaling pathway"/>
    <property type="evidence" value="ECO:0007669"/>
    <property type="project" value="UniProtKB-UniRule"/>
</dbReference>
<dbReference type="GO" id="GO:0005886">
    <property type="term" value="C:plasma membrane"/>
    <property type="evidence" value="ECO:0007669"/>
    <property type="project" value="UniProtKB-SubCell"/>
</dbReference>
<comment type="function">
    <text evidence="10">Cell autonomous antagonist of the canonical Wnt signaling pathway.</text>
</comment>
<keyword evidence="9" id="KW-0449">Lipoprotein</keyword>
<keyword evidence="6 10" id="KW-0479">Metal-binding</keyword>
<evidence type="ECO:0000259" key="12">
    <source>
        <dbReference type="PROSITE" id="PS50222"/>
    </source>
</evidence>
<keyword evidence="5" id="KW-0519">Myristate</keyword>
<dbReference type="PANTHER" id="PTHR22611">
    <property type="entry name" value="PROTEIN NAKED CUTICLE"/>
    <property type="match status" value="1"/>
</dbReference>
<feature type="compositionally biased region" description="Pro residues" evidence="11">
    <location>
        <begin position="363"/>
        <end position="373"/>
    </location>
</feature>
<dbReference type="GO" id="GO:0005509">
    <property type="term" value="F:calcium ion binding"/>
    <property type="evidence" value="ECO:0007669"/>
    <property type="project" value="InterPro"/>
</dbReference>
<evidence type="ECO:0000256" key="9">
    <source>
        <dbReference type="ARBA" id="ARBA00023288"/>
    </source>
</evidence>
<evidence type="ECO:0000313" key="13">
    <source>
        <dbReference type="EMBL" id="AWP01915.1"/>
    </source>
</evidence>
<dbReference type="PROSITE" id="PS50222">
    <property type="entry name" value="EF_HAND_2"/>
    <property type="match status" value="1"/>
</dbReference>
<feature type="region of interest" description="Disordered" evidence="11">
    <location>
        <begin position="324"/>
        <end position="397"/>
    </location>
</feature>
<dbReference type="AlphaFoldDB" id="A0A2U9BD63"/>
<dbReference type="SUPFAM" id="SSF47473">
    <property type="entry name" value="EF-hand"/>
    <property type="match status" value="1"/>
</dbReference>
<keyword evidence="4 10" id="KW-0879">Wnt signaling pathway</keyword>
<evidence type="ECO:0000256" key="6">
    <source>
        <dbReference type="ARBA" id="ARBA00022723"/>
    </source>
</evidence>
<dbReference type="GO" id="GO:0005737">
    <property type="term" value="C:cytoplasm"/>
    <property type="evidence" value="ECO:0007669"/>
    <property type="project" value="UniProtKB-SubCell"/>
</dbReference>
<keyword evidence="14" id="KW-1185">Reference proteome</keyword>
<dbReference type="GO" id="GO:0090090">
    <property type="term" value="P:negative regulation of canonical Wnt signaling pathway"/>
    <property type="evidence" value="ECO:0007669"/>
    <property type="project" value="UniProtKB-ARBA"/>
</dbReference>
<reference evidence="13 14" key="1">
    <citation type="submission" date="2017-12" db="EMBL/GenBank/DDBJ databases">
        <title>Integrating genomic resources of turbot (Scophthalmus maximus) in depth evaluation of genetic and physical mapping variation across individuals.</title>
        <authorList>
            <person name="Martinez P."/>
        </authorList>
    </citation>
    <scope>NUCLEOTIDE SEQUENCE [LARGE SCALE GENOMIC DNA]</scope>
</reference>
<evidence type="ECO:0000256" key="3">
    <source>
        <dbReference type="ARBA" id="ARBA00022490"/>
    </source>
</evidence>
<protein>
    <recommendedName>
        <fullName evidence="10">Protein naked cuticle homolog</fullName>
    </recommendedName>
</protein>